<reference evidence="2 3" key="1">
    <citation type="submission" date="2024-01" db="EMBL/GenBank/DDBJ databases">
        <title>The genomes of 5 underutilized Papilionoideae crops provide insights into root nodulation and disease resistanc.</title>
        <authorList>
            <person name="Jiang F."/>
        </authorList>
    </citation>
    <scope>NUCLEOTIDE SEQUENCE [LARGE SCALE GENOMIC DNA]</scope>
    <source>
        <strain evidence="2">LVBAO_FW01</strain>
        <tissue evidence="2">Leaves</tissue>
    </source>
</reference>
<organism evidence="2 3">
    <name type="scientific">Canavalia gladiata</name>
    <name type="common">Sword bean</name>
    <name type="synonym">Dolichos gladiatus</name>
    <dbReference type="NCBI Taxonomy" id="3824"/>
    <lineage>
        <taxon>Eukaryota</taxon>
        <taxon>Viridiplantae</taxon>
        <taxon>Streptophyta</taxon>
        <taxon>Embryophyta</taxon>
        <taxon>Tracheophyta</taxon>
        <taxon>Spermatophyta</taxon>
        <taxon>Magnoliopsida</taxon>
        <taxon>eudicotyledons</taxon>
        <taxon>Gunneridae</taxon>
        <taxon>Pentapetalae</taxon>
        <taxon>rosids</taxon>
        <taxon>fabids</taxon>
        <taxon>Fabales</taxon>
        <taxon>Fabaceae</taxon>
        <taxon>Papilionoideae</taxon>
        <taxon>50 kb inversion clade</taxon>
        <taxon>NPAAA clade</taxon>
        <taxon>indigoferoid/millettioid clade</taxon>
        <taxon>Phaseoleae</taxon>
        <taxon>Canavalia</taxon>
    </lineage>
</organism>
<proteinExistence type="predicted"/>
<evidence type="ECO:0000313" key="3">
    <source>
        <dbReference type="Proteomes" id="UP001367508"/>
    </source>
</evidence>
<comment type="caution">
    <text evidence="2">The sequence shown here is derived from an EMBL/GenBank/DDBJ whole genome shotgun (WGS) entry which is preliminary data.</text>
</comment>
<evidence type="ECO:0000313" key="2">
    <source>
        <dbReference type="EMBL" id="KAK7358812.1"/>
    </source>
</evidence>
<dbReference type="PANTHER" id="PTHR35770">
    <property type="entry name" value="U2 SMALL NUCLEAR RIBONUCLEOPROTEIN AUXILIARY FACTOR-LIKE PROTEIN"/>
    <property type="match status" value="1"/>
</dbReference>
<dbReference type="Proteomes" id="UP001367508">
    <property type="component" value="Unassembled WGS sequence"/>
</dbReference>
<evidence type="ECO:0000256" key="1">
    <source>
        <dbReference type="SAM" id="MobiDB-lite"/>
    </source>
</evidence>
<dbReference type="EMBL" id="JAYMYQ010000001">
    <property type="protein sequence ID" value="KAK7358812.1"/>
    <property type="molecule type" value="Genomic_DNA"/>
</dbReference>
<feature type="compositionally biased region" description="Polar residues" evidence="1">
    <location>
        <begin position="177"/>
        <end position="207"/>
    </location>
</feature>
<feature type="region of interest" description="Disordered" evidence="1">
    <location>
        <begin position="175"/>
        <end position="242"/>
    </location>
</feature>
<dbReference type="AlphaFoldDB" id="A0AAN9MQL8"/>
<name>A0AAN9MQL8_CANGL</name>
<gene>
    <name evidence="2" type="ORF">VNO77_00751</name>
</gene>
<protein>
    <submittedName>
        <fullName evidence="2">Uncharacterized protein</fullName>
    </submittedName>
</protein>
<dbReference type="PANTHER" id="PTHR35770:SF1">
    <property type="entry name" value="U2 SMALL NUCLEAR RIBONUCLEOPROTEIN AUXILIARY FACTOR-LIKE PROTEIN"/>
    <property type="match status" value="1"/>
</dbReference>
<accession>A0AAN9MQL8</accession>
<sequence>MAFEDFDPILKEPEVEWASQSSCPMDPFYFHAYAPDSSHLVIHVTDFISEAWEARLSLSMLEDIRDIVGIGGSWSEFADYFVMSLESEDLKLVLEANSKSDGSVSHAKLVAQKSKGMPLITIPLTKLVDFTTNKAMANFSSSLFKAARSFKRALVTEREHSARLGSMLAAEKERNETLQLEQQQKFQKISGSEKGVSTDNGLQSSPDKQAARETGSTKNRNRVLPAYRRTKVRGVLLHDSDK</sequence>
<keyword evidence="3" id="KW-1185">Reference proteome</keyword>